<evidence type="ECO:0000313" key="1">
    <source>
        <dbReference type="Proteomes" id="UP000887576"/>
    </source>
</evidence>
<reference evidence="2" key="1">
    <citation type="submission" date="2025-08" db="UniProtKB">
        <authorList>
            <consortium name="WormBaseParasite"/>
        </authorList>
    </citation>
    <scope>IDENTIFICATION</scope>
</reference>
<protein>
    <submittedName>
        <fullName evidence="2">Uncharacterized protein</fullName>
    </submittedName>
</protein>
<sequence>MIITDLSLCHPYPTKPRSYVPFLGCMRYSSLRAHMCREQGPSDDYISLI</sequence>
<organism evidence="1 2">
    <name type="scientific">Panagrolaimus sp. JU765</name>
    <dbReference type="NCBI Taxonomy" id="591449"/>
    <lineage>
        <taxon>Eukaryota</taxon>
        <taxon>Metazoa</taxon>
        <taxon>Ecdysozoa</taxon>
        <taxon>Nematoda</taxon>
        <taxon>Chromadorea</taxon>
        <taxon>Rhabditida</taxon>
        <taxon>Tylenchina</taxon>
        <taxon>Panagrolaimomorpha</taxon>
        <taxon>Panagrolaimoidea</taxon>
        <taxon>Panagrolaimidae</taxon>
        <taxon>Panagrolaimus</taxon>
    </lineage>
</organism>
<dbReference type="Proteomes" id="UP000887576">
    <property type="component" value="Unplaced"/>
</dbReference>
<name>A0AC34R1F3_9BILA</name>
<proteinExistence type="predicted"/>
<accession>A0AC34R1F3</accession>
<evidence type="ECO:0000313" key="2">
    <source>
        <dbReference type="WBParaSite" id="JU765_v2.g2450.t1"/>
    </source>
</evidence>
<dbReference type="WBParaSite" id="JU765_v2.g2450.t1">
    <property type="protein sequence ID" value="JU765_v2.g2450.t1"/>
    <property type="gene ID" value="JU765_v2.g2450"/>
</dbReference>